<dbReference type="GO" id="GO:0005789">
    <property type="term" value="C:endoplasmic reticulum membrane"/>
    <property type="evidence" value="ECO:0007669"/>
    <property type="project" value="TreeGrafter"/>
</dbReference>
<name>A0A8K0QZE1_9PLEO</name>
<dbReference type="PROSITE" id="PS50076">
    <property type="entry name" value="DNAJ_2"/>
    <property type="match status" value="1"/>
</dbReference>
<evidence type="ECO:0000259" key="2">
    <source>
        <dbReference type="PROSITE" id="PS50076"/>
    </source>
</evidence>
<protein>
    <recommendedName>
        <fullName evidence="2">J domain-containing protein</fullName>
    </recommendedName>
</protein>
<dbReference type="EMBL" id="JAGMVJ010000015">
    <property type="protein sequence ID" value="KAH7081005.1"/>
    <property type="molecule type" value="Genomic_DNA"/>
</dbReference>
<feature type="region of interest" description="Disordered" evidence="1">
    <location>
        <begin position="190"/>
        <end position="236"/>
    </location>
</feature>
<reference evidence="3" key="1">
    <citation type="journal article" date="2021" name="Nat. Commun.">
        <title>Genetic determinants of endophytism in the Arabidopsis root mycobiome.</title>
        <authorList>
            <person name="Mesny F."/>
            <person name="Miyauchi S."/>
            <person name="Thiergart T."/>
            <person name="Pickel B."/>
            <person name="Atanasova L."/>
            <person name="Karlsson M."/>
            <person name="Huettel B."/>
            <person name="Barry K.W."/>
            <person name="Haridas S."/>
            <person name="Chen C."/>
            <person name="Bauer D."/>
            <person name="Andreopoulos W."/>
            <person name="Pangilinan J."/>
            <person name="LaButti K."/>
            <person name="Riley R."/>
            <person name="Lipzen A."/>
            <person name="Clum A."/>
            <person name="Drula E."/>
            <person name="Henrissat B."/>
            <person name="Kohler A."/>
            <person name="Grigoriev I.V."/>
            <person name="Martin F.M."/>
            <person name="Hacquard S."/>
        </authorList>
    </citation>
    <scope>NUCLEOTIDE SEQUENCE</scope>
    <source>
        <strain evidence="3">MPI-SDFR-AT-0120</strain>
    </source>
</reference>
<feature type="compositionally biased region" description="Basic residues" evidence="1">
    <location>
        <begin position="343"/>
        <end position="357"/>
    </location>
</feature>
<feature type="compositionally biased region" description="Basic and acidic residues" evidence="1">
    <location>
        <begin position="43"/>
        <end position="65"/>
    </location>
</feature>
<feature type="region of interest" description="Disordered" evidence="1">
    <location>
        <begin position="39"/>
        <end position="84"/>
    </location>
</feature>
<dbReference type="GO" id="GO:0071218">
    <property type="term" value="P:cellular response to misfolded protein"/>
    <property type="evidence" value="ECO:0007669"/>
    <property type="project" value="TreeGrafter"/>
</dbReference>
<dbReference type="SMART" id="SM00271">
    <property type="entry name" value="DnaJ"/>
    <property type="match status" value="1"/>
</dbReference>
<accession>A0A8K0QZE1</accession>
<dbReference type="GO" id="GO:0030544">
    <property type="term" value="F:Hsp70 protein binding"/>
    <property type="evidence" value="ECO:0007669"/>
    <property type="project" value="TreeGrafter"/>
</dbReference>
<dbReference type="Pfam" id="PF00226">
    <property type="entry name" value="DnaJ"/>
    <property type="match status" value="1"/>
</dbReference>
<dbReference type="Proteomes" id="UP000813461">
    <property type="component" value="Unassembled WGS sequence"/>
</dbReference>
<feature type="region of interest" description="Disordered" evidence="1">
    <location>
        <begin position="342"/>
        <end position="363"/>
    </location>
</feature>
<proteinExistence type="predicted"/>
<sequence>MPSAFDVVPWFALTVSFLVFTFVVLQAVARVLHAIENTQETSEEGKTRCVPDLDDQHQQRPEPKPQHRQNQHTPKPKQQQHRQKLAPRPIPLMMRPVEPSQPDHYSELGLTEHATLAEIKKAFHKLALLHHPDKKVPGAVNDAAEFLKVRAAFDVLKDPTTRYTYDLSYAFIKSAWQKYRADLARFRRTGEAERQGADGYGLEAERERKRKESEAAANWEACRKSHEAERKVEEARRKAEEAQRQADELFRRAEARLQRERIATERTHQAAERANKNKSRQLNEDSIAAERARAEHAEKAHQRLAAWEAEEKAQRGAEPTSASKTRKHELPLQDVDWISARGRAAKKRSRGTTRSKRSCTEKSTRIRAANRWAEIFHNKHAEELRANGSVLKHEGDYVELGWMKKRGVAVCDFCDTTVKFFSFTCPSGEAVACDWCKNKMSFYMAPLPGTGVAVGMTEDVARDVFGPGRIYSEAELLDLVVQIWVNHNGQHLRNTFETDMHSRVVTPKWDFRI</sequence>
<dbReference type="CDD" id="cd06257">
    <property type="entry name" value="DnaJ"/>
    <property type="match status" value="1"/>
</dbReference>
<feature type="domain" description="J" evidence="2">
    <location>
        <begin position="103"/>
        <end position="169"/>
    </location>
</feature>
<dbReference type="Gene3D" id="1.10.287.110">
    <property type="entry name" value="DnaJ domain"/>
    <property type="match status" value="1"/>
</dbReference>
<organism evidence="3 4">
    <name type="scientific">Paraphoma chrysanthemicola</name>
    <dbReference type="NCBI Taxonomy" id="798071"/>
    <lineage>
        <taxon>Eukaryota</taxon>
        <taxon>Fungi</taxon>
        <taxon>Dikarya</taxon>
        <taxon>Ascomycota</taxon>
        <taxon>Pezizomycotina</taxon>
        <taxon>Dothideomycetes</taxon>
        <taxon>Pleosporomycetidae</taxon>
        <taxon>Pleosporales</taxon>
        <taxon>Pleosporineae</taxon>
        <taxon>Phaeosphaeriaceae</taxon>
        <taxon>Paraphoma</taxon>
    </lineage>
</organism>
<dbReference type="PANTHER" id="PTHR43908:SF3">
    <property type="entry name" value="AT29763P-RELATED"/>
    <property type="match status" value="1"/>
</dbReference>
<dbReference type="InterPro" id="IPR036869">
    <property type="entry name" value="J_dom_sf"/>
</dbReference>
<comment type="caution">
    <text evidence="3">The sequence shown here is derived from an EMBL/GenBank/DDBJ whole genome shotgun (WGS) entry which is preliminary data.</text>
</comment>
<dbReference type="PANTHER" id="PTHR43908">
    <property type="entry name" value="AT29763P-RELATED"/>
    <property type="match status" value="1"/>
</dbReference>
<keyword evidence="4" id="KW-1185">Reference proteome</keyword>
<dbReference type="InterPro" id="IPR051100">
    <property type="entry name" value="DnaJ_subfamily_B/C"/>
</dbReference>
<feature type="compositionally biased region" description="Basic and acidic residues" evidence="1">
    <location>
        <begin position="203"/>
        <end position="214"/>
    </location>
</feature>
<feature type="compositionally biased region" description="Basic and acidic residues" evidence="1">
    <location>
        <begin position="221"/>
        <end position="236"/>
    </location>
</feature>
<dbReference type="OrthoDB" id="10250354at2759"/>
<feature type="region of interest" description="Disordered" evidence="1">
    <location>
        <begin position="261"/>
        <end position="284"/>
    </location>
</feature>
<dbReference type="SUPFAM" id="SSF46565">
    <property type="entry name" value="Chaperone J-domain"/>
    <property type="match status" value="1"/>
</dbReference>
<evidence type="ECO:0000313" key="3">
    <source>
        <dbReference type="EMBL" id="KAH7081005.1"/>
    </source>
</evidence>
<dbReference type="AlphaFoldDB" id="A0A8K0QZE1"/>
<feature type="compositionally biased region" description="Basic residues" evidence="1">
    <location>
        <begin position="66"/>
        <end position="84"/>
    </location>
</feature>
<feature type="compositionally biased region" description="Basic and acidic residues" evidence="1">
    <location>
        <begin position="261"/>
        <end position="275"/>
    </location>
</feature>
<gene>
    <name evidence="3" type="ORF">FB567DRAFT_551769</name>
</gene>
<dbReference type="PRINTS" id="PR00625">
    <property type="entry name" value="JDOMAIN"/>
</dbReference>
<dbReference type="InterPro" id="IPR001623">
    <property type="entry name" value="DnaJ_domain"/>
</dbReference>
<evidence type="ECO:0000256" key="1">
    <source>
        <dbReference type="SAM" id="MobiDB-lite"/>
    </source>
</evidence>
<feature type="region of interest" description="Disordered" evidence="1">
    <location>
        <begin position="308"/>
        <end position="327"/>
    </location>
</feature>
<evidence type="ECO:0000313" key="4">
    <source>
        <dbReference type="Proteomes" id="UP000813461"/>
    </source>
</evidence>